<dbReference type="Gene3D" id="6.10.340.10">
    <property type="match status" value="1"/>
</dbReference>
<keyword evidence="17" id="KW-1185">Reference proteome</keyword>
<evidence type="ECO:0000256" key="9">
    <source>
        <dbReference type="ARBA" id="ARBA00022989"/>
    </source>
</evidence>
<dbReference type="PROSITE" id="PS50887">
    <property type="entry name" value="GGDEF"/>
    <property type="match status" value="1"/>
</dbReference>
<feature type="transmembrane region" description="Helical" evidence="13">
    <location>
        <begin position="297"/>
        <end position="320"/>
    </location>
</feature>
<feature type="region of interest" description="Disordered" evidence="12">
    <location>
        <begin position="657"/>
        <end position="678"/>
    </location>
</feature>
<dbReference type="InterPro" id="IPR033479">
    <property type="entry name" value="dCache_1"/>
</dbReference>
<dbReference type="InterPro" id="IPR043128">
    <property type="entry name" value="Rev_trsase/Diguanyl_cyclase"/>
</dbReference>
<keyword evidence="3" id="KW-0597">Phosphoprotein</keyword>
<feature type="domain" description="GGDEF" evidence="15">
    <location>
        <begin position="529"/>
        <end position="662"/>
    </location>
</feature>
<feature type="domain" description="PAS" evidence="14">
    <location>
        <begin position="390"/>
        <end position="419"/>
    </location>
</feature>
<keyword evidence="16" id="KW-0548">Nucleotidyltransferase</keyword>
<dbReference type="NCBIfam" id="TIGR00229">
    <property type="entry name" value="sensory_box"/>
    <property type="match status" value="1"/>
</dbReference>
<keyword evidence="6" id="KW-0547">Nucleotide-binding</keyword>
<dbReference type="Gene3D" id="3.30.70.270">
    <property type="match status" value="1"/>
</dbReference>
<gene>
    <name evidence="16" type="ORF">MW290_05720</name>
</gene>
<accession>A0ABY4S3P9</accession>
<evidence type="ECO:0000256" key="3">
    <source>
        <dbReference type="ARBA" id="ARBA00022553"/>
    </source>
</evidence>
<comment type="subcellular location">
    <subcellularLocation>
        <location evidence="1">Cell membrane</location>
        <topology evidence="1">Multi-pass membrane protein</topology>
    </subcellularLocation>
</comment>
<evidence type="ECO:0000313" key="16">
    <source>
        <dbReference type="EMBL" id="URI08078.1"/>
    </source>
</evidence>
<dbReference type="SMART" id="SM00267">
    <property type="entry name" value="GGDEF"/>
    <property type="match status" value="1"/>
</dbReference>
<evidence type="ECO:0000256" key="2">
    <source>
        <dbReference type="ARBA" id="ARBA00022475"/>
    </source>
</evidence>
<keyword evidence="5 13" id="KW-0812">Transmembrane</keyword>
<evidence type="ECO:0000256" key="10">
    <source>
        <dbReference type="ARBA" id="ARBA00023012"/>
    </source>
</evidence>
<dbReference type="InterPro" id="IPR052155">
    <property type="entry name" value="Biofilm_reg_signaling"/>
</dbReference>
<dbReference type="GO" id="GO:0052621">
    <property type="term" value="F:diguanylate cyclase activity"/>
    <property type="evidence" value="ECO:0007669"/>
    <property type="project" value="UniProtKB-EC"/>
</dbReference>
<dbReference type="PANTHER" id="PTHR44757:SF2">
    <property type="entry name" value="BIOFILM ARCHITECTURE MAINTENANCE PROTEIN MBAA"/>
    <property type="match status" value="1"/>
</dbReference>
<evidence type="ECO:0000256" key="7">
    <source>
        <dbReference type="ARBA" id="ARBA00022777"/>
    </source>
</evidence>
<protein>
    <submittedName>
        <fullName evidence="16">Diguanylate cyclase</fullName>
        <ecNumber evidence="16">2.7.7.65</ecNumber>
    </submittedName>
</protein>
<dbReference type="Pfam" id="PF00990">
    <property type="entry name" value="GGDEF"/>
    <property type="match status" value="1"/>
</dbReference>
<dbReference type="RefSeq" id="WP_250196300.1">
    <property type="nucleotide sequence ID" value="NZ_CP097635.1"/>
</dbReference>
<keyword evidence="11 13" id="KW-0472">Membrane</keyword>
<name>A0ABY4S3P9_AQUTE</name>
<evidence type="ECO:0000256" key="6">
    <source>
        <dbReference type="ARBA" id="ARBA00022741"/>
    </source>
</evidence>
<keyword evidence="7" id="KW-0418">Kinase</keyword>
<keyword evidence="9 13" id="KW-1133">Transmembrane helix</keyword>
<dbReference type="PROSITE" id="PS50112">
    <property type="entry name" value="PAS"/>
    <property type="match status" value="1"/>
</dbReference>
<organism evidence="16 17">
    <name type="scientific">Aquincola tertiaricarbonis</name>
    <dbReference type="NCBI Taxonomy" id="391953"/>
    <lineage>
        <taxon>Bacteria</taxon>
        <taxon>Pseudomonadati</taxon>
        <taxon>Pseudomonadota</taxon>
        <taxon>Betaproteobacteria</taxon>
        <taxon>Burkholderiales</taxon>
        <taxon>Sphaerotilaceae</taxon>
        <taxon>Aquincola</taxon>
    </lineage>
</organism>
<dbReference type="EC" id="2.7.7.65" evidence="16"/>
<keyword evidence="4 16" id="KW-0808">Transferase</keyword>
<dbReference type="InterPro" id="IPR029787">
    <property type="entry name" value="Nucleotide_cyclase"/>
</dbReference>
<dbReference type="InterPro" id="IPR029151">
    <property type="entry name" value="Sensor-like_sf"/>
</dbReference>
<dbReference type="SUPFAM" id="SSF55073">
    <property type="entry name" value="Nucleotide cyclase"/>
    <property type="match status" value="1"/>
</dbReference>
<proteinExistence type="predicted"/>
<evidence type="ECO:0000313" key="17">
    <source>
        <dbReference type="Proteomes" id="UP001056201"/>
    </source>
</evidence>
<dbReference type="Pfam" id="PF13426">
    <property type="entry name" value="PAS_9"/>
    <property type="match status" value="1"/>
</dbReference>
<evidence type="ECO:0000259" key="15">
    <source>
        <dbReference type="PROSITE" id="PS50887"/>
    </source>
</evidence>
<evidence type="ECO:0000256" key="11">
    <source>
        <dbReference type="ARBA" id="ARBA00023136"/>
    </source>
</evidence>
<evidence type="ECO:0000256" key="8">
    <source>
        <dbReference type="ARBA" id="ARBA00022840"/>
    </source>
</evidence>
<dbReference type="Proteomes" id="UP001056201">
    <property type="component" value="Chromosome 1"/>
</dbReference>
<dbReference type="Pfam" id="PF02743">
    <property type="entry name" value="dCache_1"/>
    <property type="match status" value="1"/>
</dbReference>
<dbReference type="EMBL" id="CP097635">
    <property type="protein sequence ID" value="URI08078.1"/>
    <property type="molecule type" value="Genomic_DNA"/>
</dbReference>
<dbReference type="CDD" id="cd00130">
    <property type="entry name" value="PAS"/>
    <property type="match status" value="1"/>
</dbReference>
<evidence type="ECO:0000256" key="12">
    <source>
        <dbReference type="SAM" id="MobiDB-lite"/>
    </source>
</evidence>
<dbReference type="InterPro" id="IPR035965">
    <property type="entry name" value="PAS-like_dom_sf"/>
</dbReference>
<sequence length="678" mass="74220">MRLLNAFLRRFGSVKLRLSITGVLLIALSVAVTVGLVLNEVAARAEQVALDLSLAQTRKLARIMGARVVSLQLTLRAASDTMPVDQIDNHAAIRQWLEGQKVLGSALDMLMVLDREGRVVALRDDKGSTSPPLNLSDRPYFRQTIQQGRPVVSEPLQNRLNDRPIVVLTMPVRDHKGQVVGVMGGTVKLLSNALMSEVTASDGDDEGRVVITDAQGRLLAHDDARWLMRDAQTDPLLAEGIAHWQAMGRPVEPAGFSLHAGNRIISMAGVPDADWMVMRSAPVDSVLSVLRAGGRRALVIGTLVALAGGLVLLLVTHFMLRPLRQLEQRAHRMRDGVTPDDEGWPRALGEIGQLSRALHETLRERSAAAAANRELLSKLTALMDHAPLGIAFSQERRLVLVNGALERMLGYSAQELQGQPSTVLSPSVADAASLAHRINACFRAGRPFDEEVRMVRRDGSQFWGRLFGAPVNWHDPKASTVWTVEDVSHARSQREALSWLSTHDALTELVNRREFERRLNERLARPEADACCALFIDLDHFKAVNDTAGHATGDRMLVEVARRLQAQVRSTDTVARLGGDEFAVLLTACNRSDALQIAEQMRTAIEDIRLPWHDQALQVGASFGIVKLSSDLPDLSAVMAAADAACYDAKRAGRNQVRLHGNPGDPPTQPVPLNELLH</sequence>
<evidence type="ECO:0000256" key="5">
    <source>
        <dbReference type="ARBA" id="ARBA00022692"/>
    </source>
</evidence>
<dbReference type="Gene3D" id="3.30.450.20">
    <property type="entry name" value="PAS domain"/>
    <property type="match status" value="2"/>
</dbReference>
<keyword evidence="10" id="KW-0902">Two-component regulatory system</keyword>
<dbReference type="CDD" id="cd12914">
    <property type="entry name" value="PDC1_DGC_like"/>
    <property type="match status" value="1"/>
</dbReference>
<dbReference type="InterPro" id="IPR000160">
    <property type="entry name" value="GGDEF_dom"/>
</dbReference>
<evidence type="ECO:0000256" key="1">
    <source>
        <dbReference type="ARBA" id="ARBA00004651"/>
    </source>
</evidence>
<evidence type="ECO:0000256" key="4">
    <source>
        <dbReference type="ARBA" id="ARBA00022679"/>
    </source>
</evidence>
<evidence type="ECO:0000256" key="13">
    <source>
        <dbReference type="SAM" id="Phobius"/>
    </source>
</evidence>
<dbReference type="CDD" id="cd01949">
    <property type="entry name" value="GGDEF"/>
    <property type="match status" value="1"/>
</dbReference>
<keyword evidence="2" id="KW-1003">Cell membrane</keyword>
<dbReference type="SUPFAM" id="SSF103190">
    <property type="entry name" value="Sensory domain-like"/>
    <property type="match status" value="1"/>
</dbReference>
<dbReference type="SUPFAM" id="SSF55785">
    <property type="entry name" value="PYP-like sensor domain (PAS domain)"/>
    <property type="match status" value="1"/>
</dbReference>
<reference evidence="16" key="1">
    <citation type="submission" date="2022-05" db="EMBL/GenBank/DDBJ databases">
        <title>An RpoN-dependent PEP-CTERM gene is involved in floc formation of an Aquincola tertiaricarbonis strain.</title>
        <authorList>
            <person name="Qiu D."/>
            <person name="Xia M."/>
        </authorList>
    </citation>
    <scope>NUCLEOTIDE SEQUENCE</scope>
    <source>
        <strain evidence="16">RN12</strain>
    </source>
</reference>
<dbReference type="PANTHER" id="PTHR44757">
    <property type="entry name" value="DIGUANYLATE CYCLASE DGCP"/>
    <property type="match status" value="1"/>
</dbReference>
<dbReference type="InterPro" id="IPR000014">
    <property type="entry name" value="PAS"/>
</dbReference>
<evidence type="ECO:0000259" key="14">
    <source>
        <dbReference type="PROSITE" id="PS50112"/>
    </source>
</evidence>
<feature type="transmembrane region" description="Helical" evidence="13">
    <location>
        <begin position="20"/>
        <end position="38"/>
    </location>
</feature>
<keyword evidence="8" id="KW-0067">ATP-binding</keyword>
<dbReference type="NCBIfam" id="TIGR00254">
    <property type="entry name" value="GGDEF"/>
    <property type="match status" value="1"/>
</dbReference>